<dbReference type="OMA" id="ANTYRFC"/>
<reference evidence="1" key="1">
    <citation type="submission" date="2025-08" db="UniProtKB">
        <authorList>
            <consortium name="RefSeq"/>
        </authorList>
    </citation>
    <scope>IDENTIFICATION</scope>
</reference>
<dbReference type="PaxDb" id="4097-A0A1S4DNA7"/>
<dbReference type="KEGG" id="nta:107831391"/>
<organism evidence="1">
    <name type="scientific">Nicotiana tabacum</name>
    <name type="common">Common tobacco</name>
    <dbReference type="NCBI Taxonomy" id="4097"/>
    <lineage>
        <taxon>Eukaryota</taxon>
        <taxon>Viridiplantae</taxon>
        <taxon>Streptophyta</taxon>
        <taxon>Embryophyta</taxon>
        <taxon>Tracheophyta</taxon>
        <taxon>Spermatophyta</taxon>
        <taxon>Magnoliopsida</taxon>
        <taxon>eudicotyledons</taxon>
        <taxon>Gunneridae</taxon>
        <taxon>Pentapetalae</taxon>
        <taxon>asterids</taxon>
        <taxon>lamiids</taxon>
        <taxon>Solanales</taxon>
        <taxon>Solanaceae</taxon>
        <taxon>Nicotianoideae</taxon>
        <taxon>Nicotianeae</taxon>
        <taxon>Nicotiana</taxon>
    </lineage>
</organism>
<accession>A0A1S4DNA7</accession>
<dbReference type="OrthoDB" id="1305996at2759"/>
<dbReference type="RefSeq" id="XP_016514639.1">
    <property type="nucleotide sequence ID" value="XM_016659153.1"/>
</dbReference>
<dbReference type="Pfam" id="PF14223">
    <property type="entry name" value="Retrotran_gag_2"/>
    <property type="match status" value="1"/>
</dbReference>
<dbReference type="PANTHER" id="PTHR35317">
    <property type="entry name" value="OS04G0629600 PROTEIN"/>
    <property type="match status" value="1"/>
</dbReference>
<sequence length="259" mass="29448">MNIANNIKSTIPQTESAREYLKFVEERFHSTDKSLAGTLMAKLTTMKFDGSRSMQNDIIEMTNIAARLQTLGMKVDNSFLVQFILNPLPLEYGPFQINYNTIKYKWNVSELSSMLIQEESRLKKQGSHSINLMGQGSSKGLKVKANKFKKKKAPAKDPQDTKKDHKANTYRFCNKEGHYQKDCLKRKVWFEKIGTISAFVCFESNLIEVPNNTWWLDSGATAHVSTTLQGFLTIQTTNPNKDFLFMGNRMKAPIEGLGT</sequence>
<dbReference type="PANTHER" id="PTHR35317:SF10">
    <property type="entry name" value="RNA-DIRECTED DNA POLYMERASE"/>
    <property type="match status" value="1"/>
</dbReference>
<dbReference type="AlphaFoldDB" id="A0A1S4DNA7"/>
<protein>
    <recommendedName>
        <fullName evidence="2">Retrovirus-related Pol polyprotein from transposon TNT 1-94</fullName>
    </recommendedName>
</protein>
<name>A0A1S4DNA7_TOBAC</name>
<gene>
    <name evidence="1" type="primary">LOC107831391</name>
</gene>
<proteinExistence type="predicted"/>
<evidence type="ECO:0008006" key="2">
    <source>
        <dbReference type="Google" id="ProtNLM"/>
    </source>
</evidence>
<evidence type="ECO:0000313" key="1">
    <source>
        <dbReference type="RefSeq" id="XP_016514639.1"/>
    </source>
</evidence>